<dbReference type="InterPro" id="IPR001387">
    <property type="entry name" value="Cro/C1-type_HTH"/>
</dbReference>
<comment type="caution">
    <text evidence="2">The sequence shown here is derived from an EMBL/GenBank/DDBJ whole genome shotgun (WGS) entry which is preliminary data.</text>
</comment>
<accession>A0A7X0HFN7</accession>
<dbReference type="SUPFAM" id="SSF47413">
    <property type="entry name" value="lambda repressor-like DNA-binding domains"/>
    <property type="match status" value="1"/>
</dbReference>
<gene>
    <name evidence="2" type="ORF">HNQ79_001914</name>
</gene>
<feature type="domain" description="HTH cro/C1-type" evidence="1">
    <location>
        <begin position="28"/>
        <end position="80"/>
    </location>
</feature>
<dbReference type="GO" id="GO:0003677">
    <property type="term" value="F:DNA binding"/>
    <property type="evidence" value="ECO:0007669"/>
    <property type="project" value="InterPro"/>
</dbReference>
<dbReference type="EMBL" id="JACHEM010000004">
    <property type="protein sequence ID" value="MBB6435457.1"/>
    <property type="molecule type" value="Genomic_DNA"/>
</dbReference>
<dbReference type="PROSITE" id="PS50943">
    <property type="entry name" value="HTH_CROC1"/>
    <property type="match status" value="1"/>
</dbReference>
<dbReference type="SMART" id="SM00530">
    <property type="entry name" value="HTH_XRE"/>
    <property type="match status" value="1"/>
</dbReference>
<dbReference type="AlphaFoldDB" id="A0A7X0HFN7"/>
<evidence type="ECO:0000259" key="1">
    <source>
        <dbReference type="PROSITE" id="PS50943"/>
    </source>
</evidence>
<sequence length="289" mass="32991">MTTRSVRELIYVAIEDNPISREKYGQQLKLKREELGLTQEELSELTIISRTHIAHMEAGRRRPTVDDARRLDKVFGGNFFEEFLPTLDGKRVAEHFKEALEFEGQATVIREYAPKLVPGLLQTEEYAREVLNSGSTPKNDEERDRLLATRLGRARIFDDFDSPLFWAMLDESVLRRPIGGPGIMCRQLRHIADLGESRRIRVHVLPFSAGAHSLLEGFVSLMWFDELPPIAYTESLLSGRVWELPSVVRQCQVAYDHALGDALSHRESLAMLRSVADDYEHEALQADHP</sequence>
<evidence type="ECO:0000313" key="2">
    <source>
        <dbReference type="EMBL" id="MBB6435457.1"/>
    </source>
</evidence>
<dbReference type="Pfam" id="PF01381">
    <property type="entry name" value="HTH_3"/>
    <property type="match status" value="1"/>
</dbReference>
<organism evidence="2 3">
    <name type="scientific">Streptomyces candidus</name>
    <dbReference type="NCBI Taxonomy" id="67283"/>
    <lineage>
        <taxon>Bacteria</taxon>
        <taxon>Bacillati</taxon>
        <taxon>Actinomycetota</taxon>
        <taxon>Actinomycetes</taxon>
        <taxon>Kitasatosporales</taxon>
        <taxon>Streptomycetaceae</taxon>
        <taxon>Streptomyces</taxon>
    </lineage>
</organism>
<protein>
    <submittedName>
        <fullName evidence="2">Transcriptional regulator with XRE-family HTH domain</fullName>
    </submittedName>
</protein>
<name>A0A7X0HFN7_9ACTN</name>
<evidence type="ECO:0000313" key="3">
    <source>
        <dbReference type="Proteomes" id="UP000540423"/>
    </source>
</evidence>
<dbReference type="CDD" id="cd00093">
    <property type="entry name" value="HTH_XRE"/>
    <property type="match status" value="1"/>
</dbReference>
<dbReference type="InterPro" id="IPR043917">
    <property type="entry name" value="DUF5753"/>
</dbReference>
<reference evidence="2 3" key="1">
    <citation type="submission" date="2020-08" db="EMBL/GenBank/DDBJ databases">
        <title>Genomic Encyclopedia of Type Strains, Phase IV (KMG-IV): sequencing the most valuable type-strain genomes for metagenomic binning, comparative biology and taxonomic classification.</title>
        <authorList>
            <person name="Goeker M."/>
        </authorList>
    </citation>
    <scope>NUCLEOTIDE SEQUENCE [LARGE SCALE GENOMIC DNA]</scope>
    <source>
        <strain evidence="2 3">DSM 40141</strain>
    </source>
</reference>
<keyword evidence="3" id="KW-1185">Reference proteome</keyword>
<proteinExistence type="predicted"/>
<dbReference type="Pfam" id="PF19054">
    <property type="entry name" value="DUF5753"/>
    <property type="match status" value="1"/>
</dbReference>
<dbReference type="Proteomes" id="UP000540423">
    <property type="component" value="Unassembled WGS sequence"/>
</dbReference>
<dbReference type="Gene3D" id="1.10.260.40">
    <property type="entry name" value="lambda repressor-like DNA-binding domains"/>
    <property type="match status" value="1"/>
</dbReference>
<dbReference type="InterPro" id="IPR010982">
    <property type="entry name" value="Lambda_DNA-bd_dom_sf"/>
</dbReference>